<organism evidence="19 20">
    <name type="scientific">Penicillium coprophilum</name>
    <dbReference type="NCBI Taxonomy" id="36646"/>
    <lineage>
        <taxon>Eukaryota</taxon>
        <taxon>Fungi</taxon>
        <taxon>Dikarya</taxon>
        <taxon>Ascomycota</taxon>
        <taxon>Pezizomycotina</taxon>
        <taxon>Eurotiomycetes</taxon>
        <taxon>Eurotiomycetidae</taxon>
        <taxon>Eurotiales</taxon>
        <taxon>Aspergillaceae</taxon>
        <taxon>Penicillium</taxon>
    </lineage>
</organism>
<dbReference type="GO" id="GO:0005576">
    <property type="term" value="C:extracellular region"/>
    <property type="evidence" value="ECO:0007669"/>
    <property type="project" value="UniProtKB-SubCell"/>
</dbReference>
<comment type="subcellular location">
    <subcellularLocation>
        <location evidence="1">Cell membrane</location>
        <topology evidence="1">Lipid-anchor</topology>
        <topology evidence="1">GPI-anchor</topology>
    </subcellularLocation>
    <subcellularLocation>
        <location evidence="2">Secreted</location>
    </subcellularLocation>
</comment>
<evidence type="ECO:0000259" key="18">
    <source>
        <dbReference type="PROSITE" id="PS52012"/>
    </source>
</evidence>
<keyword evidence="6 15" id="KW-0349">Heme</keyword>
<keyword evidence="14" id="KW-0449">Lipoprotein</keyword>
<evidence type="ECO:0000256" key="15">
    <source>
        <dbReference type="PROSITE-ProRule" id="PRU01356"/>
    </source>
</evidence>
<sequence>MESQFIVWGRWLVFLMQSLFFYLFLRTFCIKRLPPSQRSFQFPLCSKTSSLFLPPTSLILTFISLIMKSFTPVAFALVAALGVVAADPSASECASMCLSNMSKQAADLGCKNGDLACLCKSDNYKFGIRDCTKEACPSDDAEKVLAMAVAKCPGGVAGSDGDDSDSKSSSASGSDSSSTSSGAGGDATTTGSDSVTSTGASGSKTATGSDATATGSGSATKTGSATASGASGSGSSMVTKTSTSTGANTTATTTTTSAVSGSDSDSDSGNGSGSDSDSDSDSNGSSASGSAAPSSSEGAAAPMATVGSGAMGVLGMLAILAL</sequence>
<feature type="disulfide bond" evidence="15">
    <location>
        <begin position="119"/>
        <end position="152"/>
    </location>
</feature>
<dbReference type="PANTHER" id="PTHR37928:SF1">
    <property type="entry name" value="CFEM DOMAIN PROTEIN (AFU_ORTHOLOGUE AFUA_6G14090)"/>
    <property type="match status" value="1"/>
</dbReference>
<feature type="region of interest" description="Disordered" evidence="16">
    <location>
        <begin position="156"/>
        <end position="302"/>
    </location>
</feature>
<keyword evidence="11 17" id="KW-0472">Membrane</keyword>
<keyword evidence="7" id="KW-0336">GPI-anchor</keyword>
<keyword evidence="17" id="KW-0812">Transmembrane</keyword>
<comment type="similarity">
    <text evidence="3">Belongs to the RBT5 family.</text>
</comment>
<keyword evidence="20" id="KW-1185">Reference proteome</keyword>
<keyword evidence="17" id="KW-1133">Transmembrane helix</keyword>
<keyword evidence="4" id="KW-1003">Cell membrane</keyword>
<comment type="caution">
    <text evidence="19">The sequence shown here is derived from an EMBL/GenBank/DDBJ whole genome shotgun (WGS) entry which is preliminary data.</text>
</comment>
<dbReference type="Pfam" id="PF05730">
    <property type="entry name" value="CFEM"/>
    <property type="match status" value="1"/>
</dbReference>
<dbReference type="PANTHER" id="PTHR37928">
    <property type="entry name" value="CFEM DOMAIN PROTEIN (AFU_ORTHOLOGUE AFUA_6G14090)"/>
    <property type="match status" value="1"/>
</dbReference>
<dbReference type="STRING" id="36646.A0A1V6UXZ3"/>
<evidence type="ECO:0000256" key="11">
    <source>
        <dbReference type="ARBA" id="ARBA00023136"/>
    </source>
</evidence>
<name>A0A1V6UXZ3_9EURO</name>
<accession>A0A1V6UXZ3</accession>
<reference evidence="20" key="1">
    <citation type="journal article" date="2017" name="Nat. Microbiol.">
        <title>Global analysis of biosynthetic gene clusters reveals vast potential of secondary metabolite production in Penicillium species.</title>
        <authorList>
            <person name="Nielsen J.C."/>
            <person name="Grijseels S."/>
            <person name="Prigent S."/>
            <person name="Ji B."/>
            <person name="Dainat J."/>
            <person name="Nielsen K.F."/>
            <person name="Frisvad J.C."/>
            <person name="Workman M."/>
            <person name="Nielsen J."/>
        </authorList>
    </citation>
    <scope>NUCLEOTIDE SEQUENCE [LARGE SCALE GENOMIC DNA]</scope>
    <source>
        <strain evidence="20">IBT 31321</strain>
    </source>
</reference>
<keyword evidence="12 15" id="KW-1015">Disulfide bond</keyword>
<evidence type="ECO:0000256" key="14">
    <source>
        <dbReference type="ARBA" id="ARBA00023288"/>
    </source>
</evidence>
<feature type="compositionally biased region" description="Low complexity" evidence="16">
    <location>
        <begin position="167"/>
        <end position="301"/>
    </location>
</feature>
<dbReference type="SMART" id="SM00747">
    <property type="entry name" value="CFEM"/>
    <property type="match status" value="1"/>
</dbReference>
<dbReference type="Proteomes" id="UP000191500">
    <property type="component" value="Unassembled WGS sequence"/>
</dbReference>
<evidence type="ECO:0000256" key="2">
    <source>
        <dbReference type="ARBA" id="ARBA00004613"/>
    </source>
</evidence>
<proteinExistence type="inferred from homology"/>
<evidence type="ECO:0000256" key="12">
    <source>
        <dbReference type="ARBA" id="ARBA00023157"/>
    </source>
</evidence>
<dbReference type="InterPro" id="IPR008427">
    <property type="entry name" value="Extracellular_membr_CFEM_dom"/>
</dbReference>
<dbReference type="AlphaFoldDB" id="A0A1V6UXZ3"/>
<dbReference type="InterPro" id="IPR051735">
    <property type="entry name" value="CFEM_domain"/>
</dbReference>
<feature type="binding site" description="axial binding residue" evidence="15">
    <location>
        <position position="114"/>
    </location>
    <ligand>
        <name>heme</name>
        <dbReference type="ChEBI" id="CHEBI:30413"/>
    </ligand>
    <ligandPart>
        <name>Fe</name>
        <dbReference type="ChEBI" id="CHEBI:18248"/>
    </ligandPart>
</feature>
<keyword evidence="13" id="KW-0325">Glycoprotein</keyword>
<evidence type="ECO:0000256" key="3">
    <source>
        <dbReference type="ARBA" id="ARBA00010031"/>
    </source>
</evidence>
<dbReference type="GO" id="GO:0046872">
    <property type="term" value="F:metal ion binding"/>
    <property type="evidence" value="ECO:0007669"/>
    <property type="project" value="UniProtKB-UniRule"/>
</dbReference>
<keyword evidence="9" id="KW-0732">Signal</keyword>
<evidence type="ECO:0000256" key="10">
    <source>
        <dbReference type="ARBA" id="ARBA00023004"/>
    </source>
</evidence>
<evidence type="ECO:0000313" key="20">
    <source>
        <dbReference type="Proteomes" id="UP000191500"/>
    </source>
</evidence>
<keyword evidence="10 15" id="KW-0408">Iron</keyword>
<evidence type="ECO:0000313" key="19">
    <source>
        <dbReference type="EMBL" id="OQE43290.1"/>
    </source>
</evidence>
<evidence type="ECO:0000256" key="5">
    <source>
        <dbReference type="ARBA" id="ARBA00022525"/>
    </source>
</evidence>
<feature type="disulfide bond" evidence="15">
    <location>
        <begin position="110"/>
        <end position="117"/>
    </location>
</feature>
<dbReference type="PROSITE" id="PS52012">
    <property type="entry name" value="CFEM"/>
    <property type="match status" value="1"/>
</dbReference>
<dbReference type="GO" id="GO:0005886">
    <property type="term" value="C:plasma membrane"/>
    <property type="evidence" value="ECO:0007669"/>
    <property type="project" value="UniProtKB-SubCell"/>
</dbReference>
<evidence type="ECO:0000256" key="4">
    <source>
        <dbReference type="ARBA" id="ARBA00022475"/>
    </source>
</evidence>
<feature type="transmembrane region" description="Helical" evidence="17">
    <location>
        <begin position="6"/>
        <end position="25"/>
    </location>
</feature>
<evidence type="ECO:0000256" key="13">
    <source>
        <dbReference type="ARBA" id="ARBA00023180"/>
    </source>
</evidence>
<dbReference type="EMBL" id="MDDG01000003">
    <property type="protein sequence ID" value="OQE43290.1"/>
    <property type="molecule type" value="Genomic_DNA"/>
</dbReference>
<feature type="domain" description="CFEM" evidence="18">
    <location>
        <begin position="67"/>
        <end position="179"/>
    </location>
</feature>
<evidence type="ECO:0000256" key="6">
    <source>
        <dbReference type="ARBA" id="ARBA00022617"/>
    </source>
</evidence>
<keyword evidence="5" id="KW-0964">Secreted</keyword>
<evidence type="ECO:0000256" key="1">
    <source>
        <dbReference type="ARBA" id="ARBA00004609"/>
    </source>
</evidence>
<dbReference type="GO" id="GO:0098552">
    <property type="term" value="C:side of membrane"/>
    <property type="evidence" value="ECO:0007669"/>
    <property type="project" value="UniProtKB-KW"/>
</dbReference>
<evidence type="ECO:0000256" key="9">
    <source>
        <dbReference type="ARBA" id="ARBA00022729"/>
    </source>
</evidence>
<comment type="caution">
    <text evidence="15">Lacks conserved residue(s) required for the propagation of feature annotation.</text>
</comment>
<evidence type="ECO:0000256" key="8">
    <source>
        <dbReference type="ARBA" id="ARBA00022723"/>
    </source>
</evidence>
<gene>
    <name evidence="19" type="ORF">PENCOP_c003G02820</name>
</gene>
<evidence type="ECO:0000256" key="16">
    <source>
        <dbReference type="SAM" id="MobiDB-lite"/>
    </source>
</evidence>
<protein>
    <recommendedName>
        <fullName evidence="18">CFEM domain-containing protein</fullName>
    </recommendedName>
</protein>
<evidence type="ECO:0000256" key="7">
    <source>
        <dbReference type="ARBA" id="ARBA00022622"/>
    </source>
</evidence>
<keyword evidence="8 15" id="KW-0479">Metal-binding</keyword>
<evidence type="ECO:0000256" key="17">
    <source>
        <dbReference type="SAM" id="Phobius"/>
    </source>
</evidence>